<dbReference type="InterPro" id="IPR017853">
    <property type="entry name" value="GH"/>
</dbReference>
<sequence length="796" mass="91593">MSKLSHWRKLLLSVILWPIAISTQAAQEPVDQSVYRVRRSEPLNPENLTKDYLQAKNLFNNVTLRLKQSQDRWRDAPLGRAEIDQVIAQLALINTEFLLNRQDLEAASKDLDLALTRLRNAQLSLTLSRPVEMRGMFLDAGSLPKSQEGISQLLDQLQDTGFNTLYPEVFRRGYAIYPNSRFTDQDPELKNLGFDPLWELIRESQKRNLRVIPWVWTFRVRSPGFGNPILNRVPALASMPADMEDTKSVPRFLSAAAPESREYVFNLFQEMLDRYPVQGILLDYIRYDEAIPEDAISATRFRQEYFKKHGEFPPLKIAKGTPLFQEWQLWREEQVNATVRKLKQNLRGYRKERVLLGGSVFRSESYSRLTKMQNWRHWADNNWIDFASSMFYTPDKKDLNLWLDWETNGGKRQDMLYPVLGAHRFESPEDIFGQIGVLQDLNTGGLSIFALAHFKKESLPDLKQGPFRKPALVPHEDLLLDLRTLLTDMGQWLYRVSEDPQAPAPEALNSFRSQLLSLKTTYDKIPGKSYSALQLQTPLDELLQELEKKPLPALFKQEIKDRLSYLEKLIAIKARQEISAKGYTPSTLPSVVVIPATRQIPSAKVPWTPAPPIIDGHLDAGEWQDATEIKIKYWYNGYSENGINTSVFLSYDRDNLYLAFDNEEPNLDRVSAEANSADDKRIFSADDAVEIMLAPNQQKQKYFHFALNSKNTRYDARVGDSSWNGSWKSAVAPHGEGWQVEMAIPLRELGINPQKGIELAGNFFRNRFQEVTPFAAWSVPFENYHTPARFGRLFLD</sequence>
<gene>
    <name evidence="5" type="ORF">COW36_04425</name>
</gene>
<dbReference type="GO" id="GO:0004553">
    <property type="term" value="F:hydrolase activity, hydrolyzing O-glycosyl compounds"/>
    <property type="evidence" value="ECO:0007669"/>
    <property type="project" value="InterPro"/>
</dbReference>
<dbReference type="SUPFAM" id="SSF51445">
    <property type="entry name" value="(Trans)glycosidases"/>
    <property type="match status" value="1"/>
</dbReference>
<dbReference type="Gene3D" id="2.60.40.1190">
    <property type="match status" value="1"/>
</dbReference>
<dbReference type="Proteomes" id="UP000231019">
    <property type="component" value="Unassembled WGS sequence"/>
</dbReference>
<evidence type="ECO:0000313" key="5">
    <source>
        <dbReference type="EMBL" id="PIW18544.1"/>
    </source>
</evidence>
<dbReference type="EMBL" id="PFFQ01000012">
    <property type="protein sequence ID" value="PIW18544.1"/>
    <property type="molecule type" value="Genomic_DNA"/>
</dbReference>
<comment type="caution">
    <text evidence="5">The sequence shown here is derived from an EMBL/GenBank/DDBJ whole genome shotgun (WGS) entry which is preliminary data.</text>
</comment>
<dbReference type="PANTHER" id="PTHR43405">
    <property type="entry name" value="GLYCOSYL HYDROLASE DIGH"/>
    <property type="match status" value="1"/>
</dbReference>
<feature type="chain" id="PRO_5014818300" description="Carbohydrate-binding domain-containing protein" evidence="2">
    <location>
        <begin position="26"/>
        <end position="796"/>
    </location>
</feature>
<keyword evidence="1 2" id="KW-0732">Signal</keyword>
<evidence type="ECO:0000313" key="6">
    <source>
        <dbReference type="Proteomes" id="UP000231019"/>
    </source>
</evidence>
<dbReference type="GO" id="GO:0030246">
    <property type="term" value="F:carbohydrate binding"/>
    <property type="evidence" value="ECO:0007669"/>
    <property type="project" value="InterPro"/>
</dbReference>
<dbReference type="GO" id="GO:0016052">
    <property type="term" value="P:carbohydrate catabolic process"/>
    <property type="evidence" value="ECO:0007669"/>
    <property type="project" value="InterPro"/>
</dbReference>
<dbReference type="InterPro" id="IPR003790">
    <property type="entry name" value="GHL10"/>
</dbReference>
<reference evidence="5 6" key="1">
    <citation type="submission" date="2017-09" db="EMBL/GenBank/DDBJ databases">
        <title>Depth-based differentiation of microbial function through sediment-hosted aquifers and enrichment of novel symbionts in the deep terrestrial subsurface.</title>
        <authorList>
            <person name="Probst A.J."/>
            <person name="Ladd B."/>
            <person name="Jarett J.K."/>
            <person name="Geller-Mcgrath D.E."/>
            <person name="Sieber C.M."/>
            <person name="Emerson J.B."/>
            <person name="Anantharaman K."/>
            <person name="Thomas B.C."/>
            <person name="Malmstrom R."/>
            <person name="Stieglmeier M."/>
            <person name="Klingl A."/>
            <person name="Woyke T."/>
            <person name="Ryan C.M."/>
            <person name="Banfield J.F."/>
        </authorList>
    </citation>
    <scope>NUCLEOTIDE SEQUENCE [LARGE SCALE GENOMIC DNA]</scope>
    <source>
        <strain evidence="5">CG17_big_fil_post_rev_8_21_14_2_50_48_46</strain>
    </source>
</reference>
<feature type="signal peptide" evidence="2">
    <location>
        <begin position="1"/>
        <end position="25"/>
    </location>
</feature>
<organism evidence="5 6">
    <name type="scientific">bacterium (Candidatus Blackallbacteria) CG17_big_fil_post_rev_8_21_14_2_50_48_46</name>
    <dbReference type="NCBI Taxonomy" id="2014261"/>
    <lineage>
        <taxon>Bacteria</taxon>
        <taxon>Candidatus Blackallbacteria</taxon>
    </lineage>
</organism>
<dbReference type="PANTHER" id="PTHR43405:SF1">
    <property type="entry name" value="GLYCOSYL HYDROLASE DIGH"/>
    <property type="match status" value="1"/>
</dbReference>
<accession>A0A2M7G9K3</accession>
<proteinExistence type="predicted"/>
<evidence type="ECO:0000259" key="3">
    <source>
        <dbReference type="Pfam" id="PF02638"/>
    </source>
</evidence>
<evidence type="ECO:0000256" key="1">
    <source>
        <dbReference type="ARBA" id="ARBA00022729"/>
    </source>
</evidence>
<protein>
    <recommendedName>
        <fullName evidence="7">Carbohydrate-binding domain-containing protein</fullName>
    </recommendedName>
</protein>
<dbReference type="AlphaFoldDB" id="A0A2M7G9K3"/>
<dbReference type="InterPro" id="IPR052177">
    <property type="entry name" value="Divisome_Glycosyl_Hydrolase"/>
</dbReference>
<name>A0A2M7G9K3_9BACT</name>
<evidence type="ECO:0008006" key="7">
    <source>
        <dbReference type="Google" id="ProtNLM"/>
    </source>
</evidence>
<dbReference type="InterPro" id="IPR010502">
    <property type="entry name" value="Carb-bd_dom_fam9"/>
</dbReference>
<dbReference type="Pfam" id="PF06452">
    <property type="entry name" value="CBM9_1"/>
    <property type="match status" value="1"/>
</dbReference>
<evidence type="ECO:0000256" key="2">
    <source>
        <dbReference type="SAM" id="SignalP"/>
    </source>
</evidence>
<feature type="domain" description="Glycosyl hydrolase-like 10" evidence="3">
    <location>
        <begin position="149"/>
        <end position="392"/>
    </location>
</feature>
<feature type="domain" description="Carbohydrate-binding" evidence="4">
    <location>
        <begin position="614"/>
        <end position="795"/>
    </location>
</feature>
<dbReference type="Pfam" id="PF02638">
    <property type="entry name" value="GHL10"/>
    <property type="match status" value="1"/>
</dbReference>
<evidence type="ECO:0000259" key="4">
    <source>
        <dbReference type="Pfam" id="PF06452"/>
    </source>
</evidence>
<dbReference type="SUPFAM" id="SSF49344">
    <property type="entry name" value="CBD9-like"/>
    <property type="match status" value="1"/>
</dbReference>
<dbReference type="Gene3D" id="3.20.20.80">
    <property type="entry name" value="Glycosidases"/>
    <property type="match status" value="1"/>
</dbReference>